<proteinExistence type="inferred from homology"/>
<evidence type="ECO:0000313" key="6">
    <source>
        <dbReference type="Proteomes" id="UP000035682"/>
    </source>
</evidence>
<dbReference type="OMA" id="PRANEIR"/>
<organism evidence="5">
    <name type="scientific">Strongyloides ratti</name>
    <name type="common">Parasitic roundworm</name>
    <dbReference type="NCBI Taxonomy" id="34506"/>
    <lineage>
        <taxon>Eukaryota</taxon>
        <taxon>Metazoa</taxon>
        <taxon>Ecdysozoa</taxon>
        <taxon>Nematoda</taxon>
        <taxon>Chromadorea</taxon>
        <taxon>Rhabditida</taxon>
        <taxon>Tylenchina</taxon>
        <taxon>Panagrolaimomorpha</taxon>
        <taxon>Strongyloidoidea</taxon>
        <taxon>Strongyloididae</taxon>
        <taxon>Strongyloides</taxon>
    </lineage>
</organism>
<dbReference type="PANTHER" id="PTHR23359">
    <property type="entry name" value="NUCLEOTIDE KINASE"/>
    <property type="match status" value="1"/>
</dbReference>
<evidence type="ECO:0000313" key="7">
    <source>
        <dbReference type="WBParaSite" id="SRAE_1000305500.1"/>
    </source>
</evidence>
<dbReference type="GO" id="GO:0019205">
    <property type="term" value="F:nucleobase-containing compound kinase activity"/>
    <property type="evidence" value="ECO:0007669"/>
    <property type="project" value="InterPro"/>
</dbReference>
<gene>
    <name evidence="5 7 8" type="ORF">SRAE_1000305500</name>
</gene>
<reference evidence="7" key="2">
    <citation type="submission" date="2020-12" db="UniProtKB">
        <authorList>
            <consortium name="WormBaseParasite"/>
        </authorList>
    </citation>
    <scope>IDENTIFICATION</scope>
</reference>
<dbReference type="RefSeq" id="XP_024504003.1">
    <property type="nucleotide sequence ID" value="XM_024650202.1"/>
</dbReference>
<keyword evidence="6" id="KW-1185">Reference proteome</keyword>
<dbReference type="GO" id="GO:0005524">
    <property type="term" value="F:ATP binding"/>
    <property type="evidence" value="ECO:0007669"/>
    <property type="project" value="InterPro"/>
</dbReference>
<keyword evidence="2" id="KW-0547">Nucleotide-binding</keyword>
<dbReference type="WBParaSite" id="SRAE_1000305500.1">
    <property type="protein sequence ID" value="SRAE_1000305500.1"/>
    <property type="gene ID" value="WBGene00259672"/>
</dbReference>
<sequence>MSLSYGLRDHNIIAIVGGPGAGKKTQCEKFCKKLNYTYVNTGDLLRIELTKDSPRANEIRKLMASNLLVPRDYIENIIMTTMIDSVQGGTKGFILDGYPRDTAQAESFQKKFKPFKRIIYLDVSTPTLTRRLLDKGRATGRNDLTDDVVQRRLRNFKEITMPFVESYKKKGTCVSVNGENTEDAVSNDIEKLLN</sequence>
<dbReference type="GO" id="GO:0006139">
    <property type="term" value="P:nucleobase-containing compound metabolic process"/>
    <property type="evidence" value="ECO:0007669"/>
    <property type="project" value="InterPro"/>
</dbReference>
<evidence type="ECO:0000313" key="8">
    <source>
        <dbReference type="WormBase" id="SRAE_1000305500"/>
    </source>
</evidence>
<dbReference type="InterPro" id="IPR000850">
    <property type="entry name" value="Adenylat/UMP-CMP_kin"/>
</dbReference>
<dbReference type="HAMAP" id="MF_00235">
    <property type="entry name" value="Adenylate_kinase_Adk"/>
    <property type="match status" value="1"/>
</dbReference>
<dbReference type="PRINTS" id="PR00094">
    <property type="entry name" value="ADENYLTKNASE"/>
</dbReference>
<evidence type="ECO:0000256" key="2">
    <source>
        <dbReference type="ARBA" id="ARBA00022741"/>
    </source>
</evidence>
<protein>
    <submittedName>
        <fullName evidence="5 7">Adenylate kinase isoenzyme 1</fullName>
    </submittedName>
</protein>
<dbReference type="CTD" id="36377167"/>
<dbReference type="SUPFAM" id="SSF52540">
    <property type="entry name" value="P-loop containing nucleoside triphosphate hydrolases"/>
    <property type="match status" value="1"/>
</dbReference>
<evidence type="ECO:0000256" key="4">
    <source>
        <dbReference type="RuleBase" id="RU003330"/>
    </source>
</evidence>
<dbReference type="EMBL" id="LN609528">
    <property type="protein sequence ID" value="CEF64802.1"/>
    <property type="molecule type" value="Genomic_DNA"/>
</dbReference>
<reference evidence="5 6" key="1">
    <citation type="submission" date="2014-09" db="EMBL/GenBank/DDBJ databases">
        <authorList>
            <person name="Martin A.A."/>
        </authorList>
    </citation>
    <scope>NUCLEOTIDE SEQUENCE</scope>
    <source>
        <strain evidence="6">ED321</strain>
        <strain evidence="5">ED321 Heterogonic</strain>
    </source>
</reference>
<comment type="similarity">
    <text evidence="4">Belongs to the adenylate kinase family.</text>
</comment>
<name>A0A090L513_STRRB</name>
<dbReference type="GeneID" id="36377167"/>
<dbReference type="InterPro" id="IPR027417">
    <property type="entry name" value="P-loop_NTPase"/>
</dbReference>
<keyword evidence="3 4" id="KW-0418">Kinase</keyword>
<dbReference type="AlphaFoldDB" id="A0A090L513"/>
<evidence type="ECO:0000256" key="3">
    <source>
        <dbReference type="ARBA" id="ARBA00022777"/>
    </source>
</evidence>
<evidence type="ECO:0000256" key="1">
    <source>
        <dbReference type="ARBA" id="ARBA00022679"/>
    </source>
</evidence>
<dbReference type="WormBase" id="SRAE_1000305500">
    <property type="protein sequence ID" value="SRP09787"/>
    <property type="gene ID" value="WBGene00259672"/>
</dbReference>
<dbReference type="PROSITE" id="PS00113">
    <property type="entry name" value="ADENYLATE_KINASE"/>
    <property type="match status" value="1"/>
</dbReference>
<dbReference type="STRING" id="34506.A0A090L513"/>
<accession>A0A090L513</accession>
<dbReference type="Proteomes" id="UP000035682">
    <property type="component" value="Unplaced"/>
</dbReference>
<keyword evidence="1 4" id="KW-0808">Transferase</keyword>
<dbReference type="CDD" id="cd01428">
    <property type="entry name" value="ADK"/>
    <property type="match status" value="1"/>
</dbReference>
<dbReference type="Pfam" id="PF00406">
    <property type="entry name" value="ADK"/>
    <property type="match status" value="1"/>
</dbReference>
<dbReference type="InterPro" id="IPR033690">
    <property type="entry name" value="Adenylat_kinase_CS"/>
</dbReference>
<evidence type="ECO:0000313" key="5">
    <source>
        <dbReference type="EMBL" id="CEF64802.1"/>
    </source>
</evidence>
<dbReference type="OrthoDB" id="442176at2759"/>
<dbReference type="Gene3D" id="3.40.50.300">
    <property type="entry name" value="P-loop containing nucleotide triphosphate hydrolases"/>
    <property type="match status" value="1"/>
</dbReference>